<feature type="signal peptide" evidence="1">
    <location>
        <begin position="1"/>
        <end position="30"/>
    </location>
</feature>
<protein>
    <submittedName>
        <fullName evidence="2">Uncharacterized protein</fullName>
    </submittedName>
</protein>
<dbReference type="AlphaFoldDB" id="A0A0D7A6A5"/>
<sequence>MCGDRPKQRWSGSIMQRLLCWTHLVSVTNGVELTLCPPQGPKAQSVLMQATSNKSANMTPLPGASNIVPRGQVFCHHSLHPDDPNTTFWGCGNSVTFTAADYALPDQTGLQTPTTSRIQQCSQNRRFSDSTQIDIIKLKRHKLKSKVRGKGWASGRFQIWDELRWCQHLLALAALHWVMAWPYKP</sequence>
<evidence type="ECO:0000313" key="3">
    <source>
        <dbReference type="Proteomes" id="UP000054144"/>
    </source>
</evidence>
<evidence type="ECO:0000256" key="1">
    <source>
        <dbReference type="SAM" id="SignalP"/>
    </source>
</evidence>
<name>A0A0D7A6A5_9AGAR</name>
<dbReference type="EMBL" id="KN882036">
    <property type="protein sequence ID" value="KIY46280.1"/>
    <property type="molecule type" value="Genomic_DNA"/>
</dbReference>
<reference evidence="2 3" key="1">
    <citation type="journal article" date="2015" name="Fungal Genet. Biol.">
        <title>Evolution of novel wood decay mechanisms in Agaricales revealed by the genome sequences of Fistulina hepatica and Cylindrobasidium torrendii.</title>
        <authorList>
            <person name="Floudas D."/>
            <person name="Held B.W."/>
            <person name="Riley R."/>
            <person name="Nagy L.G."/>
            <person name="Koehler G."/>
            <person name="Ransdell A.S."/>
            <person name="Younus H."/>
            <person name="Chow J."/>
            <person name="Chiniquy J."/>
            <person name="Lipzen A."/>
            <person name="Tritt A."/>
            <person name="Sun H."/>
            <person name="Haridas S."/>
            <person name="LaButti K."/>
            <person name="Ohm R.A."/>
            <person name="Kues U."/>
            <person name="Blanchette R.A."/>
            <person name="Grigoriev I.V."/>
            <person name="Minto R.E."/>
            <person name="Hibbett D.S."/>
        </authorList>
    </citation>
    <scope>NUCLEOTIDE SEQUENCE [LARGE SCALE GENOMIC DNA]</scope>
    <source>
        <strain evidence="2 3">ATCC 64428</strain>
    </source>
</reference>
<evidence type="ECO:0000313" key="2">
    <source>
        <dbReference type="EMBL" id="KIY46280.1"/>
    </source>
</evidence>
<gene>
    <name evidence="2" type="ORF">FISHEDRAFT_60470</name>
</gene>
<proteinExistence type="predicted"/>
<keyword evidence="1" id="KW-0732">Signal</keyword>
<dbReference type="Proteomes" id="UP000054144">
    <property type="component" value="Unassembled WGS sequence"/>
</dbReference>
<feature type="chain" id="PRO_5002316254" evidence="1">
    <location>
        <begin position="31"/>
        <end position="185"/>
    </location>
</feature>
<organism evidence="2 3">
    <name type="scientific">Fistulina hepatica ATCC 64428</name>
    <dbReference type="NCBI Taxonomy" id="1128425"/>
    <lineage>
        <taxon>Eukaryota</taxon>
        <taxon>Fungi</taxon>
        <taxon>Dikarya</taxon>
        <taxon>Basidiomycota</taxon>
        <taxon>Agaricomycotina</taxon>
        <taxon>Agaricomycetes</taxon>
        <taxon>Agaricomycetidae</taxon>
        <taxon>Agaricales</taxon>
        <taxon>Fistulinaceae</taxon>
        <taxon>Fistulina</taxon>
    </lineage>
</organism>
<keyword evidence="3" id="KW-1185">Reference proteome</keyword>
<accession>A0A0D7A6A5</accession>